<dbReference type="RefSeq" id="WP_143914905.1">
    <property type="nucleotide sequence ID" value="NZ_VLNT01000028.1"/>
</dbReference>
<dbReference type="SUPFAM" id="SSF56645">
    <property type="entry name" value="Acyl-CoA dehydrogenase NM domain-like"/>
    <property type="match status" value="1"/>
</dbReference>
<organism evidence="6 7">
    <name type="scientific">Aeromicrobium piscarium</name>
    <dbReference type="NCBI Taxonomy" id="2590901"/>
    <lineage>
        <taxon>Bacteria</taxon>
        <taxon>Bacillati</taxon>
        <taxon>Actinomycetota</taxon>
        <taxon>Actinomycetes</taxon>
        <taxon>Propionibacteriales</taxon>
        <taxon>Nocardioidaceae</taxon>
        <taxon>Aeromicrobium</taxon>
    </lineage>
</organism>
<keyword evidence="3" id="KW-0274">FAD</keyword>
<feature type="domain" description="Acyl-CoA dehydrogenase/oxidase C-terminal" evidence="5">
    <location>
        <begin position="49"/>
        <end position="146"/>
    </location>
</feature>
<sequence>MFLVDRGTPGFEVGGTIRPWAEDRPVVLHFDDVRVSSKSMVGERGGAIPLILSAIGRARLNLAALALGKSEFLLTRMLDYAHQHEAFGQPIGAFQHVQRHIVDSSVEIELGLGMLDRAAAVAHLNEPEAHRLTATFKIHATESLSQARRLRRTIVSDC</sequence>
<reference evidence="6 7" key="1">
    <citation type="submission" date="2019-07" db="EMBL/GenBank/DDBJ databases">
        <authorList>
            <person name="Zhao L.H."/>
        </authorList>
    </citation>
    <scope>NUCLEOTIDE SEQUENCE [LARGE SCALE GENOMIC DNA]</scope>
    <source>
        <strain evidence="6 7">Co35</strain>
    </source>
</reference>
<dbReference type="SUPFAM" id="SSF47203">
    <property type="entry name" value="Acyl-CoA dehydrogenase C-terminal domain-like"/>
    <property type="match status" value="1"/>
</dbReference>
<dbReference type="Proteomes" id="UP000316988">
    <property type="component" value="Unassembled WGS sequence"/>
</dbReference>
<dbReference type="InterPro" id="IPR050741">
    <property type="entry name" value="Acyl-CoA_dehydrogenase"/>
</dbReference>
<proteinExistence type="inferred from homology"/>
<gene>
    <name evidence="6" type="ORF">FNM00_17925</name>
</gene>
<dbReference type="EMBL" id="VLNT01000028">
    <property type="protein sequence ID" value="TSD53793.1"/>
    <property type="molecule type" value="Genomic_DNA"/>
</dbReference>
<evidence type="ECO:0000256" key="3">
    <source>
        <dbReference type="ARBA" id="ARBA00022827"/>
    </source>
</evidence>
<evidence type="ECO:0000313" key="7">
    <source>
        <dbReference type="Proteomes" id="UP000316988"/>
    </source>
</evidence>
<keyword evidence="7" id="KW-1185">Reference proteome</keyword>
<name>A0A554RHZ6_9ACTN</name>
<keyword evidence="4" id="KW-0560">Oxidoreductase</keyword>
<dbReference type="GO" id="GO:0005737">
    <property type="term" value="C:cytoplasm"/>
    <property type="evidence" value="ECO:0007669"/>
    <property type="project" value="TreeGrafter"/>
</dbReference>
<comment type="caution">
    <text evidence="6">The sequence shown here is derived from an EMBL/GenBank/DDBJ whole genome shotgun (WGS) entry which is preliminary data.</text>
</comment>
<dbReference type="AlphaFoldDB" id="A0A554RHZ6"/>
<dbReference type="Pfam" id="PF00441">
    <property type="entry name" value="Acyl-CoA_dh_1"/>
    <property type="match status" value="1"/>
</dbReference>
<evidence type="ECO:0000256" key="4">
    <source>
        <dbReference type="ARBA" id="ARBA00023002"/>
    </source>
</evidence>
<evidence type="ECO:0000259" key="5">
    <source>
        <dbReference type="Pfam" id="PF00441"/>
    </source>
</evidence>
<dbReference type="OrthoDB" id="142556at2"/>
<accession>A0A554RHZ6</accession>
<evidence type="ECO:0000256" key="1">
    <source>
        <dbReference type="ARBA" id="ARBA00009347"/>
    </source>
</evidence>
<dbReference type="PANTHER" id="PTHR48083:SF2">
    <property type="entry name" value="MEDIUM-CHAIN SPECIFIC ACYL-COA DEHYDROGENASE, MITOCHONDRIAL"/>
    <property type="match status" value="1"/>
</dbReference>
<evidence type="ECO:0000256" key="2">
    <source>
        <dbReference type="ARBA" id="ARBA00022630"/>
    </source>
</evidence>
<dbReference type="PANTHER" id="PTHR48083">
    <property type="entry name" value="MEDIUM-CHAIN SPECIFIC ACYL-COA DEHYDROGENASE, MITOCHONDRIAL-RELATED"/>
    <property type="match status" value="1"/>
</dbReference>
<protein>
    <recommendedName>
        <fullName evidence="5">Acyl-CoA dehydrogenase/oxidase C-terminal domain-containing protein</fullName>
    </recommendedName>
</protein>
<keyword evidence="2" id="KW-0285">Flavoprotein</keyword>
<dbReference type="GO" id="GO:0003995">
    <property type="term" value="F:acyl-CoA dehydrogenase activity"/>
    <property type="evidence" value="ECO:0007669"/>
    <property type="project" value="TreeGrafter"/>
</dbReference>
<evidence type="ECO:0000313" key="6">
    <source>
        <dbReference type="EMBL" id="TSD53793.1"/>
    </source>
</evidence>
<dbReference type="InterPro" id="IPR036250">
    <property type="entry name" value="AcylCo_DH-like_C"/>
</dbReference>
<dbReference type="GO" id="GO:0033539">
    <property type="term" value="P:fatty acid beta-oxidation using acyl-CoA dehydrogenase"/>
    <property type="evidence" value="ECO:0007669"/>
    <property type="project" value="TreeGrafter"/>
</dbReference>
<dbReference type="InterPro" id="IPR009075">
    <property type="entry name" value="AcylCo_DH/oxidase_C"/>
</dbReference>
<comment type="similarity">
    <text evidence="1">Belongs to the acyl-CoA dehydrogenase family.</text>
</comment>
<dbReference type="Gene3D" id="1.20.140.10">
    <property type="entry name" value="Butyryl-CoA Dehydrogenase, subunit A, domain 3"/>
    <property type="match status" value="1"/>
</dbReference>
<dbReference type="InterPro" id="IPR009100">
    <property type="entry name" value="AcylCoA_DH/oxidase_NM_dom_sf"/>
</dbReference>